<protein>
    <recommendedName>
        <fullName evidence="6">Hyphally-regulated cell wall protein N-terminal domain-containing protein</fullName>
    </recommendedName>
</protein>
<dbReference type="GO" id="GO:0009277">
    <property type="term" value="C:fungal-type cell wall"/>
    <property type="evidence" value="ECO:0007669"/>
    <property type="project" value="UniProtKB-ARBA"/>
</dbReference>
<keyword evidence="8" id="KW-1185">Reference proteome</keyword>
<dbReference type="HOGENOM" id="CLU_729754_0_0_1"/>
<dbReference type="GO" id="GO:0005576">
    <property type="term" value="C:extracellular region"/>
    <property type="evidence" value="ECO:0007669"/>
    <property type="project" value="UniProtKB-SubCell"/>
</dbReference>
<dbReference type="KEGG" id="ndi:NDAI_0G02960"/>
<keyword evidence="4" id="KW-0325">Glycoprotein</keyword>
<dbReference type="AlphaFoldDB" id="G0WE62"/>
<name>G0WE62_NAUDC</name>
<dbReference type="GeneID" id="11495686"/>
<sequence>MLMKSIVIRYIIGVLFQIITSIAALEISENTVIDNLATVTDDLTIDRGSYLLVTYDPSVSINSNNIVNNGNLCIGTASTTDSISINIAGSSLNNKGKLIIDNGPIGTASTLIKLATLTNSGYLRGRLNDGSDGLTVTDSFINTGYIWLGYSGNVFGSFTINPPNTGIQNSGTISFTDSNVTINFPVTGGGCMVGSTSRDTFAVNTDYSIDQTIYLTSTTTKSITILGSGKYIPVIRGVDAKTTFQFGRQVRKSNNTKSVISYNTTSGILTTWNVYGIMKLDIGTGYDATGFISGQVISGSCSTCYAPIISYSGIVPTAGTSRPSICDIEPDRTMALCPLIISSSSSALSSSYAQSSSSLVPSSSYLLSSLETSSTVLIPTSSSLSQQHTASKTIVMSSSQCVITETAMEYFSTLYNTTYSYITVATINEETTDTYITTSFSSK</sequence>
<dbReference type="RefSeq" id="XP_003671316.2">
    <property type="nucleotide sequence ID" value="XM_003671268.2"/>
</dbReference>
<evidence type="ECO:0000256" key="5">
    <source>
        <dbReference type="SAM" id="Phobius"/>
    </source>
</evidence>
<evidence type="ECO:0000256" key="2">
    <source>
        <dbReference type="ARBA" id="ARBA00022525"/>
    </source>
</evidence>
<keyword evidence="3" id="KW-0732">Signal</keyword>
<dbReference type="Proteomes" id="UP000000689">
    <property type="component" value="Chromosome 7"/>
</dbReference>
<reference evidence="7 8" key="1">
    <citation type="journal article" date="2011" name="Proc. Natl. Acad. Sci. U.S.A.">
        <title>Evolutionary erosion of yeast sex chromosomes by mating-type switching accidents.</title>
        <authorList>
            <person name="Gordon J.L."/>
            <person name="Armisen D."/>
            <person name="Proux-Wera E."/>
            <person name="Oheigeartaigh S.S."/>
            <person name="Byrne K.P."/>
            <person name="Wolfe K.H."/>
        </authorList>
    </citation>
    <scope>NUCLEOTIDE SEQUENCE [LARGE SCALE GENOMIC DNA]</scope>
    <source>
        <strain evidence="8">ATCC 10597 / BCRC 20456 / CBS 421 / NBRC 0211 / NRRL Y-12639</strain>
    </source>
</reference>
<evidence type="ECO:0000256" key="3">
    <source>
        <dbReference type="ARBA" id="ARBA00022729"/>
    </source>
</evidence>
<accession>G0WE62</accession>
<keyword evidence="5" id="KW-1133">Transmembrane helix</keyword>
<feature type="transmembrane region" description="Helical" evidence="5">
    <location>
        <begin position="7"/>
        <end position="25"/>
    </location>
</feature>
<organism evidence="7 8">
    <name type="scientific">Naumovozyma dairenensis (strain ATCC 10597 / BCRC 20456 / CBS 421 / NBRC 0211 / NRRL Y-12639)</name>
    <name type="common">Saccharomyces dairenensis</name>
    <dbReference type="NCBI Taxonomy" id="1071378"/>
    <lineage>
        <taxon>Eukaryota</taxon>
        <taxon>Fungi</taxon>
        <taxon>Dikarya</taxon>
        <taxon>Ascomycota</taxon>
        <taxon>Saccharomycotina</taxon>
        <taxon>Saccharomycetes</taxon>
        <taxon>Saccharomycetales</taxon>
        <taxon>Saccharomycetaceae</taxon>
        <taxon>Naumovozyma</taxon>
    </lineage>
</organism>
<keyword evidence="2" id="KW-0964">Secreted</keyword>
<evidence type="ECO:0000313" key="8">
    <source>
        <dbReference type="Proteomes" id="UP000000689"/>
    </source>
</evidence>
<dbReference type="Pfam" id="PF11765">
    <property type="entry name" value="Hyphal_reg_CWP"/>
    <property type="match status" value="1"/>
</dbReference>
<evidence type="ECO:0000259" key="6">
    <source>
        <dbReference type="Pfam" id="PF11765"/>
    </source>
</evidence>
<keyword evidence="5" id="KW-0812">Transmembrane</keyword>
<proteinExistence type="predicted"/>
<keyword evidence="5" id="KW-0472">Membrane</keyword>
<evidence type="ECO:0000256" key="1">
    <source>
        <dbReference type="ARBA" id="ARBA00004613"/>
    </source>
</evidence>
<feature type="domain" description="Hyphally-regulated cell wall protein N-terminal" evidence="6">
    <location>
        <begin position="16"/>
        <end position="327"/>
    </location>
</feature>
<gene>
    <name evidence="7" type="primary">NDAI0G02960</name>
    <name evidence="7" type="ordered locus">NDAI_0G02960</name>
</gene>
<evidence type="ECO:0000313" key="7">
    <source>
        <dbReference type="EMBL" id="CCD26073.2"/>
    </source>
</evidence>
<comment type="subcellular location">
    <subcellularLocation>
        <location evidence="1">Secreted</location>
    </subcellularLocation>
</comment>
<dbReference type="EMBL" id="HE580273">
    <property type="protein sequence ID" value="CCD26073.2"/>
    <property type="molecule type" value="Genomic_DNA"/>
</dbReference>
<dbReference type="InterPro" id="IPR021031">
    <property type="entry name" value="Hyphal-reg_cell_wall_N"/>
</dbReference>
<dbReference type="OMA" id="FINTGYI"/>
<evidence type="ECO:0000256" key="4">
    <source>
        <dbReference type="ARBA" id="ARBA00023180"/>
    </source>
</evidence>